<comment type="caution">
    <text evidence="1">The sequence shown here is derived from an EMBL/GenBank/DDBJ whole genome shotgun (WGS) entry which is preliminary data.</text>
</comment>
<evidence type="ECO:0000313" key="2">
    <source>
        <dbReference type="Proteomes" id="UP000295525"/>
    </source>
</evidence>
<sequence>MSEARARLDALPTIYPRLFPKGPLTWGFEIGDGWSSLIAALCARLDTVLQEAPGASMEVRQVKEKFGGLRFYYELHGADDETAAALREAVDLAVATCAHVCERCGRHSAVEDKGGWLSTLCSACRTDPP</sequence>
<proteinExistence type="predicted"/>
<name>A0A4R3M2X6_9BURK</name>
<dbReference type="RefSeq" id="WP_132582577.1">
    <property type="nucleotide sequence ID" value="NZ_SMAJ01000007.1"/>
</dbReference>
<gene>
    <name evidence="1" type="ORF">EDC26_107132</name>
</gene>
<dbReference type="OrthoDB" id="8909281at2"/>
<dbReference type="EMBL" id="SMAJ01000007">
    <property type="protein sequence ID" value="TCT07076.1"/>
    <property type="molecule type" value="Genomic_DNA"/>
</dbReference>
<accession>A0A4R3M2X6</accession>
<organism evidence="1 2">
    <name type="scientific">Paralcaligenes ureilyticus</name>
    <dbReference type="NCBI Taxonomy" id="627131"/>
    <lineage>
        <taxon>Bacteria</taxon>
        <taxon>Pseudomonadati</taxon>
        <taxon>Pseudomonadota</taxon>
        <taxon>Betaproteobacteria</taxon>
        <taxon>Burkholderiales</taxon>
        <taxon>Alcaligenaceae</taxon>
        <taxon>Paralcaligenes</taxon>
    </lineage>
</organism>
<evidence type="ECO:0000313" key="1">
    <source>
        <dbReference type="EMBL" id="TCT07076.1"/>
    </source>
</evidence>
<reference evidence="1 2" key="1">
    <citation type="submission" date="2019-03" db="EMBL/GenBank/DDBJ databases">
        <title>Genomic Encyclopedia of Type Strains, Phase IV (KMG-IV): sequencing the most valuable type-strain genomes for metagenomic binning, comparative biology and taxonomic classification.</title>
        <authorList>
            <person name="Goeker M."/>
        </authorList>
    </citation>
    <scope>NUCLEOTIDE SEQUENCE [LARGE SCALE GENOMIC DNA]</scope>
    <source>
        <strain evidence="1 2">DSM 24591</strain>
    </source>
</reference>
<keyword evidence="2" id="KW-1185">Reference proteome</keyword>
<protein>
    <submittedName>
        <fullName evidence="1">Uncharacterized protein</fullName>
    </submittedName>
</protein>
<dbReference type="Proteomes" id="UP000295525">
    <property type="component" value="Unassembled WGS sequence"/>
</dbReference>
<dbReference type="AlphaFoldDB" id="A0A4R3M2X6"/>